<dbReference type="PROSITE" id="PS50109">
    <property type="entry name" value="HIS_KIN"/>
    <property type="match status" value="1"/>
</dbReference>
<dbReference type="EC" id="2.7.13.3" evidence="2"/>
<organism evidence="7 8">
    <name type="scientific">Plesiocystis pacifica SIR-1</name>
    <dbReference type="NCBI Taxonomy" id="391625"/>
    <lineage>
        <taxon>Bacteria</taxon>
        <taxon>Pseudomonadati</taxon>
        <taxon>Myxococcota</taxon>
        <taxon>Polyangia</taxon>
        <taxon>Nannocystales</taxon>
        <taxon>Nannocystaceae</taxon>
        <taxon>Plesiocystis</taxon>
    </lineage>
</organism>
<evidence type="ECO:0000256" key="4">
    <source>
        <dbReference type="ARBA" id="ARBA00022679"/>
    </source>
</evidence>
<dbReference type="PANTHER" id="PTHR43304">
    <property type="entry name" value="PHYTOCHROME-LIKE PROTEIN CPH1"/>
    <property type="match status" value="1"/>
</dbReference>
<dbReference type="PANTHER" id="PTHR43304:SF1">
    <property type="entry name" value="PAC DOMAIN-CONTAINING PROTEIN"/>
    <property type="match status" value="1"/>
</dbReference>
<protein>
    <recommendedName>
        <fullName evidence="2">histidine kinase</fullName>
        <ecNumber evidence="2">2.7.13.3</ecNumber>
    </recommendedName>
</protein>
<dbReference type="EMBL" id="ABCS01000002">
    <property type="protein sequence ID" value="EDM81596.1"/>
    <property type="molecule type" value="Genomic_DNA"/>
</dbReference>
<keyword evidence="5 7" id="KW-0418">Kinase</keyword>
<dbReference type="Pfam" id="PF08448">
    <property type="entry name" value="PAS_4"/>
    <property type="match status" value="1"/>
</dbReference>
<dbReference type="GO" id="GO:0000155">
    <property type="term" value="F:phosphorelay sensor kinase activity"/>
    <property type="evidence" value="ECO:0007669"/>
    <property type="project" value="InterPro"/>
</dbReference>
<dbReference type="InterPro" id="IPR052162">
    <property type="entry name" value="Sensor_kinase/Photoreceptor"/>
</dbReference>
<dbReference type="Pfam" id="PF08447">
    <property type="entry name" value="PAS_3"/>
    <property type="match status" value="1"/>
</dbReference>
<dbReference type="NCBIfam" id="TIGR00229">
    <property type="entry name" value="sensory_box"/>
    <property type="match status" value="2"/>
</dbReference>
<evidence type="ECO:0000313" key="8">
    <source>
        <dbReference type="Proteomes" id="UP000005801"/>
    </source>
</evidence>
<keyword evidence="4" id="KW-0808">Transferase</keyword>
<evidence type="ECO:0000259" key="6">
    <source>
        <dbReference type="PROSITE" id="PS50109"/>
    </source>
</evidence>
<accession>A6FXK8</accession>
<dbReference type="InterPro" id="IPR035965">
    <property type="entry name" value="PAS-like_dom_sf"/>
</dbReference>
<gene>
    <name evidence="7" type="ORF">PPSIR1_21804</name>
</gene>
<comment type="caution">
    <text evidence="7">The sequence shown here is derived from an EMBL/GenBank/DDBJ whole genome shotgun (WGS) entry which is preliminary data.</text>
</comment>
<dbReference type="RefSeq" id="WP_006969207.1">
    <property type="nucleotide sequence ID" value="NZ_ABCS01000002.1"/>
</dbReference>
<dbReference type="SMART" id="SM00387">
    <property type="entry name" value="HATPase_c"/>
    <property type="match status" value="1"/>
</dbReference>
<feature type="domain" description="Histidine kinase" evidence="6">
    <location>
        <begin position="284"/>
        <end position="505"/>
    </location>
</feature>
<dbReference type="AlphaFoldDB" id="A6FXK8"/>
<dbReference type="SUPFAM" id="SSF55785">
    <property type="entry name" value="PYP-like sensor domain (PAS domain)"/>
    <property type="match status" value="2"/>
</dbReference>
<name>A6FXK8_9BACT</name>
<evidence type="ECO:0000256" key="3">
    <source>
        <dbReference type="ARBA" id="ARBA00022553"/>
    </source>
</evidence>
<dbReference type="Gene3D" id="1.10.287.130">
    <property type="match status" value="1"/>
</dbReference>
<dbReference type="SUPFAM" id="SSF47384">
    <property type="entry name" value="Homodimeric domain of signal transducing histidine kinase"/>
    <property type="match status" value="1"/>
</dbReference>
<dbReference type="Pfam" id="PF02518">
    <property type="entry name" value="HATPase_c"/>
    <property type="match status" value="1"/>
</dbReference>
<dbReference type="InterPro" id="IPR036097">
    <property type="entry name" value="HisK_dim/P_sf"/>
</dbReference>
<dbReference type="OrthoDB" id="9762798at2"/>
<dbReference type="eggNOG" id="COG2202">
    <property type="taxonomic scope" value="Bacteria"/>
</dbReference>
<dbReference type="SMART" id="SM00091">
    <property type="entry name" value="PAS"/>
    <property type="match status" value="2"/>
</dbReference>
<keyword evidence="8" id="KW-1185">Reference proteome</keyword>
<dbReference type="InterPro" id="IPR036890">
    <property type="entry name" value="HATPase_C_sf"/>
</dbReference>
<evidence type="ECO:0000313" key="7">
    <source>
        <dbReference type="EMBL" id="EDM81596.1"/>
    </source>
</evidence>
<dbReference type="InterPro" id="IPR013656">
    <property type="entry name" value="PAS_4"/>
</dbReference>
<keyword evidence="3" id="KW-0597">Phosphoprotein</keyword>
<dbReference type="Gene3D" id="3.30.450.20">
    <property type="entry name" value="PAS domain"/>
    <property type="match status" value="2"/>
</dbReference>
<dbReference type="InterPro" id="IPR005467">
    <property type="entry name" value="His_kinase_dom"/>
</dbReference>
<dbReference type="CDD" id="cd00082">
    <property type="entry name" value="HisKA"/>
    <property type="match status" value="1"/>
</dbReference>
<evidence type="ECO:0000256" key="1">
    <source>
        <dbReference type="ARBA" id="ARBA00000085"/>
    </source>
</evidence>
<dbReference type="InterPro" id="IPR004358">
    <property type="entry name" value="Sig_transdc_His_kin-like_C"/>
</dbReference>
<dbReference type="SUPFAM" id="SSF55874">
    <property type="entry name" value="ATPase domain of HSP90 chaperone/DNA topoisomerase II/histidine kinase"/>
    <property type="match status" value="1"/>
</dbReference>
<dbReference type="STRING" id="391625.PPSIR1_21804"/>
<proteinExistence type="predicted"/>
<dbReference type="eggNOG" id="COG4191">
    <property type="taxonomic scope" value="Bacteria"/>
</dbReference>
<dbReference type="Pfam" id="PF00512">
    <property type="entry name" value="HisKA"/>
    <property type="match status" value="1"/>
</dbReference>
<dbReference type="InterPro" id="IPR003661">
    <property type="entry name" value="HisK_dim/P_dom"/>
</dbReference>
<dbReference type="InterPro" id="IPR000014">
    <property type="entry name" value="PAS"/>
</dbReference>
<evidence type="ECO:0000256" key="2">
    <source>
        <dbReference type="ARBA" id="ARBA00012438"/>
    </source>
</evidence>
<evidence type="ECO:0000256" key="5">
    <source>
        <dbReference type="ARBA" id="ARBA00022777"/>
    </source>
</evidence>
<comment type="catalytic activity">
    <reaction evidence="1">
        <text>ATP + protein L-histidine = ADP + protein N-phospho-L-histidine.</text>
        <dbReference type="EC" id="2.7.13.3"/>
    </reaction>
</comment>
<sequence length="510" mass="56293">MKLKQFLDSLNNEQLIDRLNLALDGAELGIWDWDLRDDSVQFDRRWCQMLGLDAEQTAMELGTWESRVHPDDIAQCYADIQAHLAGETHSYENIHRMRHENGEWIYILDRGRISGWDEDGKAIRFTGTHFDCTATERAKRVIDQQRELLADMVRNLPTGVAMFDTRGTYLAASDAWLRLFDLGPDPTELTGRTPAALGAALPPQWFEAQVQALRGESLSGDEDLITLPDGSRRYFRWSMRPWQASSEDIGGILVTCEDVTAHTEARRSSESEARLAALGLMAGGVAHELNTPLQTLMVHAEMIADELDALGDREVDAELAVIERYNDAVIQTTDRIASIVEALRTVSRHHPGDPLMPVDPRELANQQLDLCGARFRAERVRLTIDGIGVGDATILARPADVSQVLINLLNNALDAVHGRADAWVQLSVSREGDTCTFCVVDSGTGIPSEHIDQLMTPFFTTKKLGEGSGLGLSLAKSLAERMGGELAYVASAPNTTFELRLSCSSGDSPQ</sequence>
<reference evidence="7 8" key="1">
    <citation type="submission" date="2007-06" db="EMBL/GenBank/DDBJ databases">
        <authorList>
            <person name="Shimkets L."/>
            <person name="Ferriera S."/>
            <person name="Johnson J."/>
            <person name="Kravitz S."/>
            <person name="Beeson K."/>
            <person name="Sutton G."/>
            <person name="Rogers Y.-H."/>
            <person name="Friedman R."/>
            <person name="Frazier M."/>
            <person name="Venter J.C."/>
        </authorList>
    </citation>
    <scope>NUCLEOTIDE SEQUENCE [LARGE SCALE GENOMIC DNA]</scope>
    <source>
        <strain evidence="7 8">SIR-1</strain>
    </source>
</reference>
<dbReference type="InterPro" id="IPR003594">
    <property type="entry name" value="HATPase_dom"/>
</dbReference>
<dbReference type="CDD" id="cd00130">
    <property type="entry name" value="PAS"/>
    <property type="match status" value="1"/>
</dbReference>
<dbReference type="SMART" id="SM00388">
    <property type="entry name" value="HisKA"/>
    <property type="match status" value="1"/>
</dbReference>
<dbReference type="Gene3D" id="3.30.565.10">
    <property type="entry name" value="Histidine kinase-like ATPase, C-terminal domain"/>
    <property type="match status" value="1"/>
</dbReference>
<dbReference type="PRINTS" id="PR00344">
    <property type="entry name" value="BCTRLSENSOR"/>
</dbReference>
<dbReference type="Proteomes" id="UP000005801">
    <property type="component" value="Unassembled WGS sequence"/>
</dbReference>
<dbReference type="InterPro" id="IPR013655">
    <property type="entry name" value="PAS_fold_3"/>
</dbReference>